<feature type="transmembrane region" description="Helical" evidence="2">
    <location>
        <begin position="119"/>
        <end position="137"/>
    </location>
</feature>
<comment type="caution">
    <text evidence="3">The sequence shown here is derived from an EMBL/GenBank/DDBJ whole genome shotgun (WGS) entry which is preliminary data.</text>
</comment>
<accession>A0A927EZ11</accession>
<protein>
    <submittedName>
        <fullName evidence="3">Uncharacterized protein</fullName>
    </submittedName>
</protein>
<feature type="transmembrane region" description="Helical" evidence="2">
    <location>
        <begin position="37"/>
        <end position="55"/>
    </location>
</feature>
<feature type="region of interest" description="Disordered" evidence="1">
    <location>
        <begin position="1"/>
        <end position="32"/>
    </location>
</feature>
<feature type="transmembrane region" description="Helical" evidence="2">
    <location>
        <begin position="67"/>
        <end position="89"/>
    </location>
</feature>
<dbReference type="AlphaFoldDB" id="A0A927EZ11"/>
<feature type="compositionally biased region" description="Low complexity" evidence="1">
    <location>
        <begin position="11"/>
        <end position="20"/>
    </location>
</feature>
<keyword evidence="4" id="KW-1185">Reference proteome</keyword>
<feature type="transmembrane region" description="Helical" evidence="2">
    <location>
        <begin position="96"/>
        <end position="113"/>
    </location>
</feature>
<keyword evidence="2" id="KW-0472">Membrane</keyword>
<dbReference type="Proteomes" id="UP000632289">
    <property type="component" value="Unassembled WGS sequence"/>
</dbReference>
<keyword evidence="2" id="KW-1133">Transmembrane helix</keyword>
<evidence type="ECO:0000313" key="4">
    <source>
        <dbReference type="Proteomes" id="UP000632289"/>
    </source>
</evidence>
<reference evidence="3" key="1">
    <citation type="submission" date="2020-09" db="EMBL/GenBank/DDBJ databases">
        <title>Secondary metabolite and genome analysis of marine Streptomyces chumphonensis KK1-2T.</title>
        <authorList>
            <person name="Phongsopitanun W."/>
            <person name="Kanchanasin P."/>
            <person name="Pittayakhajonwut P."/>
            <person name="Suwanborirux K."/>
            <person name="Tanasupawat S."/>
        </authorList>
    </citation>
    <scope>NUCLEOTIDE SEQUENCE</scope>
    <source>
        <strain evidence="3">KK1-2</strain>
    </source>
</reference>
<proteinExistence type="predicted"/>
<evidence type="ECO:0000256" key="1">
    <source>
        <dbReference type="SAM" id="MobiDB-lite"/>
    </source>
</evidence>
<sequence>MSRHDDRRSATRTARARAVAGPRDTGHGAGRDRGRNLGAHLKVACAFVAWIALLREQARLLAAWPQYSAQTLVAAAGIAVCALVAVHLYPPRTARWRTLAWTFLASTVVGALAEAALGGRAGLAGALLAAAAVLWARGEERGRRAVRHLRARRQAG</sequence>
<evidence type="ECO:0000256" key="2">
    <source>
        <dbReference type="SAM" id="Phobius"/>
    </source>
</evidence>
<gene>
    <name evidence="3" type="ORF">IF129_10915</name>
</gene>
<name>A0A927EZ11_9ACTN</name>
<keyword evidence="2" id="KW-0812">Transmembrane</keyword>
<dbReference type="RefSeq" id="WP_191209362.1">
    <property type="nucleotide sequence ID" value="NZ_BAABKL010000050.1"/>
</dbReference>
<evidence type="ECO:0000313" key="3">
    <source>
        <dbReference type="EMBL" id="MBD3932063.1"/>
    </source>
</evidence>
<organism evidence="3 4">
    <name type="scientific">Streptomyces chumphonensis</name>
    <dbReference type="NCBI Taxonomy" id="1214925"/>
    <lineage>
        <taxon>Bacteria</taxon>
        <taxon>Bacillati</taxon>
        <taxon>Actinomycetota</taxon>
        <taxon>Actinomycetes</taxon>
        <taxon>Kitasatosporales</taxon>
        <taxon>Streptomycetaceae</taxon>
        <taxon>Streptomyces</taxon>
    </lineage>
</organism>
<dbReference type="EMBL" id="JACXYU010000004">
    <property type="protein sequence ID" value="MBD3932063.1"/>
    <property type="molecule type" value="Genomic_DNA"/>
</dbReference>